<keyword evidence="1" id="KW-1133">Transmembrane helix</keyword>
<evidence type="ECO:0000256" key="1">
    <source>
        <dbReference type="SAM" id="Phobius"/>
    </source>
</evidence>
<dbReference type="EMBL" id="BJUU01000010">
    <property type="protein sequence ID" value="GEK80457.1"/>
    <property type="molecule type" value="Genomic_DNA"/>
</dbReference>
<comment type="caution">
    <text evidence="2">The sequence shown here is derived from an EMBL/GenBank/DDBJ whole genome shotgun (WGS) entry which is preliminary data.</text>
</comment>
<organism evidence="2 3">
    <name type="scientific">Agrococcus baldri</name>
    <dbReference type="NCBI Taxonomy" id="153730"/>
    <lineage>
        <taxon>Bacteria</taxon>
        <taxon>Bacillati</taxon>
        <taxon>Actinomycetota</taxon>
        <taxon>Actinomycetes</taxon>
        <taxon>Micrococcales</taxon>
        <taxon>Microbacteriaceae</taxon>
        <taxon>Agrococcus</taxon>
    </lineage>
</organism>
<reference evidence="2 3" key="1">
    <citation type="submission" date="2019-07" db="EMBL/GenBank/DDBJ databases">
        <title>Whole genome shotgun sequence of Agrococcus baldri NBRC 103055.</title>
        <authorList>
            <person name="Hosoyama A."/>
            <person name="Uohara A."/>
            <person name="Ohji S."/>
            <person name="Ichikawa N."/>
        </authorList>
    </citation>
    <scope>NUCLEOTIDE SEQUENCE [LARGE SCALE GENOMIC DNA]</scope>
    <source>
        <strain evidence="2 3">NBRC 103055</strain>
    </source>
</reference>
<feature type="transmembrane region" description="Helical" evidence="1">
    <location>
        <begin position="46"/>
        <end position="72"/>
    </location>
</feature>
<keyword evidence="3" id="KW-1185">Reference proteome</keyword>
<proteinExistence type="predicted"/>
<evidence type="ECO:0000313" key="3">
    <source>
        <dbReference type="Proteomes" id="UP000321749"/>
    </source>
</evidence>
<dbReference type="RefSeq" id="WP_146794749.1">
    <property type="nucleotide sequence ID" value="NZ_BJUU01000010.1"/>
</dbReference>
<dbReference type="Proteomes" id="UP000321749">
    <property type="component" value="Unassembled WGS sequence"/>
</dbReference>
<sequence length="74" mass="7270">MFDLGVLVTAVASVLGVGLLLGAGIPLVYALGVRARESERPGSTAVGALLMTACVLLALAGIAVIVFGDAIFGA</sequence>
<name>A0AA87RLR2_9MICO</name>
<keyword evidence="1" id="KW-0812">Transmembrane</keyword>
<protein>
    <submittedName>
        <fullName evidence="2">Uncharacterized protein</fullName>
    </submittedName>
</protein>
<evidence type="ECO:0000313" key="2">
    <source>
        <dbReference type="EMBL" id="GEK80457.1"/>
    </source>
</evidence>
<accession>A0AA87RLR2</accession>
<keyword evidence="1" id="KW-0472">Membrane</keyword>
<dbReference type="AlphaFoldDB" id="A0AA87RLR2"/>
<gene>
    <name evidence="2" type="ORF">ABA31_18080</name>
</gene>